<dbReference type="PANTHER" id="PTHR30055">
    <property type="entry name" value="HTH-TYPE TRANSCRIPTIONAL REGULATOR RUTR"/>
    <property type="match status" value="1"/>
</dbReference>
<evidence type="ECO:0000313" key="6">
    <source>
        <dbReference type="EMBL" id="WUV44997.1"/>
    </source>
</evidence>
<keyword evidence="7" id="KW-1185">Reference proteome</keyword>
<evidence type="ECO:0000256" key="1">
    <source>
        <dbReference type="ARBA" id="ARBA00023015"/>
    </source>
</evidence>
<evidence type="ECO:0000313" key="7">
    <source>
        <dbReference type="Proteomes" id="UP001432062"/>
    </source>
</evidence>
<accession>A0ABZ1YP56</accession>
<dbReference type="EMBL" id="CP109441">
    <property type="protein sequence ID" value="WUV44997.1"/>
    <property type="molecule type" value="Genomic_DNA"/>
</dbReference>
<dbReference type="InterPro" id="IPR050109">
    <property type="entry name" value="HTH-type_TetR-like_transc_reg"/>
</dbReference>
<evidence type="ECO:0000256" key="4">
    <source>
        <dbReference type="PROSITE-ProRule" id="PRU00335"/>
    </source>
</evidence>
<dbReference type="SUPFAM" id="SSF46689">
    <property type="entry name" value="Homeodomain-like"/>
    <property type="match status" value="1"/>
</dbReference>
<dbReference type="InterPro" id="IPR001647">
    <property type="entry name" value="HTH_TetR"/>
</dbReference>
<dbReference type="PANTHER" id="PTHR30055:SF234">
    <property type="entry name" value="HTH-TYPE TRANSCRIPTIONAL REGULATOR BETI"/>
    <property type="match status" value="1"/>
</dbReference>
<keyword evidence="3" id="KW-0804">Transcription</keyword>
<reference evidence="6" key="1">
    <citation type="submission" date="2022-10" db="EMBL/GenBank/DDBJ databases">
        <title>The complete genomes of actinobacterial strains from the NBC collection.</title>
        <authorList>
            <person name="Joergensen T.S."/>
            <person name="Alvarez Arevalo M."/>
            <person name="Sterndorff E.B."/>
            <person name="Faurdal D."/>
            <person name="Vuksanovic O."/>
            <person name="Mourched A.-S."/>
            <person name="Charusanti P."/>
            <person name="Shaw S."/>
            <person name="Blin K."/>
            <person name="Weber T."/>
        </authorList>
    </citation>
    <scope>NUCLEOTIDE SEQUENCE</scope>
    <source>
        <strain evidence="6">NBC_01482</strain>
    </source>
</reference>
<evidence type="ECO:0000256" key="3">
    <source>
        <dbReference type="ARBA" id="ARBA00023163"/>
    </source>
</evidence>
<keyword evidence="2 4" id="KW-0238">DNA-binding</keyword>
<organism evidence="6 7">
    <name type="scientific">Nocardia vinacea</name>
    <dbReference type="NCBI Taxonomy" id="96468"/>
    <lineage>
        <taxon>Bacteria</taxon>
        <taxon>Bacillati</taxon>
        <taxon>Actinomycetota</taxon>
        <taxon>Actinomycetes</taxon>
        <taxon>Mycobacteriales</taxon>
        <taxon>Nocardiaceae</taxon>
        <taxon>Nocardia</taxon>
    </lineage>
</organism>
<dbReference type="Pfam" id="PF00440">
    <property type="entry name" value="TetR_N"/>
    <property type="match status" value="1"/>
</dbReference>
<dbReference type="RefSeq" id="WP_327098218.1">
    <property type="nucleotide sequence ID" value="NZ_CP109149.1"/>
</dbReference>
<dbReference type="InterPro" id="IPR009057">
    <property type="entry name" value="Homeodomain-like_sf"/>
</dbReference>
<proteinExistence type="predicted"/>
<dbReference type="Pfam" id="PF18598">
    <property type="entry name" value="TetR_C_36"/>
    <property type="match status" value="1"/>
</dbReference>
<name>A0ABZ1YP56_9NOCA</name>
<dbReference type="Gene3D" id="1.10.357.10">
    <property type="entry name" value="Tetracycline Repressor, domain 2"/>
    <property type="match status" value="1"/>
</dbReference>
<dbReference type="Proteomes" id="UP001432062">
    <property type="component" value="Chromosome"/>
</dbReference>
<dbReference type="InterPro" id="IPR041485">
    <property type="entry name" value="TetR_C_36"/>
</dbReference>
<feature type="DNA-binding region" description="H-T-H motif" evidence="4">
    <location>
        <begin position="37"/>
        <end position="56"/>
    </location>
</feature>
<keyword evidence="1" id="KW-0805">Transcription regulation</keyword>
<evidence type="ECO:0000256" key="2">
    <source>
        <dbReference type="ARBA" id="ARBA00023125"/>
    </source>
</evidence>
<gene>
    <name evidence="6" type="ORF">OG563_38675</name>
</gene>
<sequence length="202" mass="21764">MTTTTGAARPVGRPAAASQDQVLAAASAQFLACERVDVQAIAAELGLSRATIYRWFGSRDGLLGAVMVSEFERMVVAAQTRDDGTGAPRVLALLDRVAQWMTRSEAYRYFIATEQATAGRIITTSDGPVQPKVVGVVAEILDTAMVEGYQNRVDTQTFAYALVRLIEAFLYQDAVTGLRGDVERLRAVLAVILGLDPDQRGP</sequence>
<dbReference type="PROSITE" id="PS50977">
    <property type="entry name" value="HTH_TETR_2"/>
    <property type="match status" value="1"/>
</dbReference>
<protein>
    <submittedName>
        <fullName evidence="6">QsdR family transcriptional regulator</fullName>
    </submittedName>
</protein>
<evidence type="ECO:0000259" key="5">
    <source>
        <dbReference type="PROSITE" id="PS50977"/>
    </source>
</evidence>
<feature type="domain" description="HTH tetR-type" evidence="5">
    <location>
        <begin position="16"/>
        <end position="74"/>
    </location>
</feature>